<gene>
    <name evidence="4" type="ORF">HMPREF9488_00761</name>
</gene>
<dbReference type="InterPro" id="IPR015797">
    <property type="entry name" value="NUDIX_hydrolase-like_dom_sf"/>
</dbReference>
<dbReference type="HOGENOM" id="CLU_062658_5_1_9"/>
<dbReference type="OrthoDB" id="9806150at2"/>
<dbReference type="PANTHER" id="PTHR11839:SF18">
    <property type="entry name" value="NUDIX HYDROLASE DOMAIN-CONTAINING PROTEIN"/>
    <property type="match status" value="1"/>
</dbReference>
<dbReference type="GO" id="GO:0005829">
    <property type="term" value="C:cytosol"/>
    <property type="evidence" value="ECO:0007669"/>
    <property type="project" value="TreeGrafter"/>
</dbReference>
<reference evidence="4 5" key="1">
    <citation type="submission" date="2010-12" db="EMBL/GenBank/DDBJ databases">
        <title>The Genome Sequence of Coprobacillus sp. strain 29_1.</title>
        <authorList>
            <consortium name="The Broad Institute Genome Sequencing Platform"/>
            <person name="Earl A."/>
            <person name="Ward D."/>
            <person name="Feldgarden M."/>
            <person name="Gevers D."/>
            <person name="Daigneault M."/>
            <person name="Sibley C.D."/>
            <person name="White A."/>
            <person name="Strauss J."/>
            <person name="Allen-Vercoe E."/>
            <person name="Young S.K."/>
            <person name="Zeng Q."/>
            <person name="Gargeya S."/>
            <person name="Fitzgerald M."/>
            <person name="Haas B."/>
            <person name="Abouelleil A."/>
            <person name="Alvarado L."/>
            <person name="Arachchi H.M."/>
            <person name="Berlin A."/>
            <person name="Brown A."/>
            <person name="Chapman S.B."/>
            <person name="Chen Z."/>
            <person name="Dunbar C."/>
            <person name="Freedman E."/>
            <person name="Gearin G."/>
            <person name="Gellesch M."/>
            <person name="Goldberg J."/>
            <person name="Griggs A."/>
            <person name="Gujja S."/>
            <person name="Heilman E."/>
            <person name="Heiman D."/>
            <person name="Howarth C."/>
            <person name="Larson L."/>
            <person name="Lui A."/>
            <person name="MacDonald P.J.P."/>
            <person name="Mehta T."/>
            <person name="Montmayeur A."/>
            <person name="Murphy C."/>
            <person name="Neiman D."/>
            <person name="Pearson M."/>
            <person name="Priest M."/>
            <person name="Roberts A."/>
            <person name="Saif S."/>
            <person name="Shea T."/>
            <person name="Shenoy N."/>
            <person name="Sisk P."/>
            <person name="Stolte C."/>
            <person name="Sykes S."/>
            <person name="White J."/>
            <person name="Yandava C."/>
            <person name="Nusbaum C."/>
            <person name="Birren B."/>
        </authorList>
    </citation>
    <scope>NUCLEOTIDE SEQUENCE [LARGE SCALE GENOMIC DNA]</scope>
    <source>
        <strain evidence="4 5">29_1</strain>
    </source>
</reference>
<dbReference type="PROSITE" id="PS00893">
    <property type="entry name" value="NUDIX_BOX"/>
    <property type="match status" value="1"/>
</dbReference>
<protein>
    <submittedName>
        <fullName evidence="4">ADP-ribose pyrophosphatase</fullName>
    </submittedName>
</protein>
<keyword evidence="2" id="KW-0378">Hydrolase</keyword>
<name>E7G7M3_9FIRM</name>
<dbReference type="InterPro" id="IPR020084">
    <property type="entry name" value="NUDIX_hydrolase_CS"/>
</dbReference>
<dbReference type="SUPFAM" id="SSF55811">
    <property type="entry name" value="Nudix"/>
    <property type="match status" value="1"/>
</dbReference>
<dbReference type="GeneID" id="78228826"/>
<evidence type="ECO:0000259" key="3">
    <source>
        <dbReference type="PROSITE" id="PS51462"/>
    </source>
</evidence>
<dbReference type="GO" id="GO:0019693">
    <property type="term" value="P:ribose phosphate metabolic process"/>
    <property type="evidence" value="ECO:0007669"/>
    <property type="project" value="TreeGrafter"/>
</dbReference>
<dbReference type="eggNOG" id="COG0494">
    <property type="taxonomic scope" value="Bacteria"/>
</dbReference>
<dbReference type="InterPro" id="IPR000086">
    <property type="entry name" value="NUDIX_hydrolase_dom"/>
</dbReference>
<proteinExistence type="predicted"/>
<keyword evidence="5" id="KW-1185">Reference proteome</keyword>
<feature type="domain" description="Nudix hydrolase" evidence="3">
    <location>
        <begin position="36"/>
        <end position="166"/>
    </location>
</feature>
<dbReference type="GO" id="GO:0016787">
    <property type="term" value="F:hydrolase activity"/>
    <property type="evidence" value="ECO:0007669"/>
    <property type="project" value="UniProtKB-KW"/>
</dbReference>
<dbReference type="EMBL" id="ADKX01000011">
    <property type="protein sequence ID" value="EFW05943.1"/>
    <property type="molecule type" value="Genomic_DNA"/>
</dbReference>
<dbReference type="Proteomes" id="UP000003157">
    <property type="component" value="Unassembled WGS sequence"/>
</dbReference>
<dbReference type="PANTHER" id="PTHR11839">
    <property type="entry name" value="UDP/ADP-SUGAR PYROPHOSPHATASE"/>
    <property type="match status" value="1"/>
</dbReference>
<dbReference type="FunFam" id="3.90.79.10:FF:000024">
    <property type="entry name" value="ADP-ribose pyrophosphatase"/>
    <property type="match status" value="1"/>
</dbReference>
<dbReference type="STRING" id="100884.GCA_000269565_00943"/>
<evidence type="ECO:0000313" key="5">
    <source>
        <dbReference type="Proteomes" id="UP000003157"/>
    </source>
</evidence>
<evidence type="ECO:0000313" key="4">
    <source>
        <dbReference type="EMBL" id="EFW05943.1"/>
    </source>
</evidence>
<organism evidence="4 5">
    <name type="scientific">Coprobacillus cateniformis</name>
    <dbReference type="NCBI Taxonomy" id="100884"/>
    <lineage>
        <taxon>Bacteria</taxon>
        <taxon>Bacillati</taxon>
        <taxon>Bacillota</taxon>
        <taxon>Erysipelotrichia</taxon>
        <taxon>Erysipelotrichales</taxon>
        <taxon>Coprobacillaceae</taxon>
        <taxon>Coprobacillus</taxon>
    </lineage>
</organism>
<dbReference type="GO" id="GO:0006753">
    <property type="term" value="P:nucleoside phosphate metabolic process"/>
    <property type="evidence" value="ECO:0007669"/>
    <property type="project" value="TreeGrafter"/>
</dbReference>
<dbReference type="AlphaFoldDB" id="E7G7M3"/>
<comment type="caution">
    <text evidence="4">The sequence shown here is derived from an EMBL/GenBank/DDBJ whole genome shotgun (WGS) entry which is preliminary data.</text>
</comment>
<evidence type="ECO:0000256" key="2">
    <source>
        <dbReference type="ARBA" id="ARBA00022801"/>
    </source>
</evidence>
<dbReference type="CDD" id="cd03424">
    <property type="entry name" value="NUDIX_ADPRase_Nudt5_UGPPase_Nudt14"/>
    <property type="match status" value="1"/>
</dbReference>
<dbReference type="RefSeq" id="WP_008787877.1">
    <property type="nucleotide sequence ID" value="NZ_AKCB01000001.1"/>
</dbReference>
<dbReference type="Gene3D" id="3.90.79.10">
    <property type="entry name" value="Nucleoside Triphosphate Pyrophosphohydrolase"/>
    <property type="match status" value="1"/>
</dbReference>
<accession>E7G7M3</accession>
<dbReference type="PROSITE" id="PS51462">
    <property type="entry name" value="NUDIX"/>
    <property type="match status" value="1"/>
</dbReference>
<sequence length="174" mass="20319">MEKEINREIIFDGKIMQVTKEEVELEDGKHAFREVVYHHGGVCILAIENNQILLVKQFRYPNRIETLEIPAGKLEKDEDTKACAFRELEEETNYRARDMQFILKVLPSPGYTSEWLYLYKAIDFHEVDDSLACDDDEFIDIIKMDLDEAYQKVLDGTIVDAKTVIAIMYAYNQK</sequence>
<comment type="cofactor">
    <cofactor evidence="1">
        <name>Mg(2+)</name>
        <dbReference type="ChEBI" id="CHEBI:18420"/>
    </cofactor>
</comment>
<dbReference type="Pfam" id="PF00293">
    <property type="entry name" value="NUDIX"/>
    <property type="match status" value="1"/>
</dbReference>
<evidence type="ECO:0000256" key="1">
    <source>
        <dbReference type="ARBA" id="ARBA00001946"/>
    </source>
</evidence>